<dbReference type="Proteomes" id="UP001444071">
    <property type="component" value="Unassembled WGS sequence"/>
</dbReference>
<sequence>MNWIFLFSIPKMFFSPHSLNSQDSCRVNLLVVSAAVNCFIPVRQEAGLFKPRKDVCVHGDATLSLFVNPSPPLQECGSVRMTGTLPHIPELFAGCPVRLCLFATPNLHPHNSHSAWRSLSDSTFNL</sequence>
<gene>
    <name evidence="1" type="ORF">XENORESO_001244</name>
</gene>
<evidence type="ECO:0000313" key="2">
    <source>
        <dbReference type="Proteomes" id="UP001444071"/>
    </source>
</evidence>
<protein>
    <submittedName>
        <fullName evidence="1">Uncharacterized protein</fullName>
    </submittedName>
</protein>
<keyword evidence="2" id="KW-1185">Reference proteome</keyword>
<name>A0ABV0WBU2_9TELE</name>
<proteinExistence type="predicted"/>
<organism evidence="1 2">
    <name type="scientific">Xenotaenia resolanae</name>
    <dbReference type="NCBI Taxonomy" id="208358"/>
    <lineage>
        <taxon>Eukaryota</taxon>
        <taxon>Metazoa</taxon>
        <taxon>Chordata</taxon>
        <taxon>Craniata</taxon>
        <taxon>Vertebrata</taxon>
        <taxon>Euteleostomi</taxon>
        <taxon>Actinopterygii</taxon>
        <taxon>Neopterygii</taxon>
        <taxon>Teleostei</taxon>
        <taxon>Neoteleostei</taxon>
        <taxon>Acanthomorphata</taxon>
        <taxon>Ovalentaria</taxon>
        <taxon>Atherinomorphae</taxon>
        <taxon>Cyprinodontiformes</taxon>
        <taxon>Goodeidae</taxon>
        <taxon>Xenotaenia</taxon>
    </lineage>
</organism>
<dbReference type="EMBL" id="JAHRIM010040159">
    <property type="protein sequence ID" value="MEQ2266378.1"/>
    <property type="molecule type" value="Genomic_DNA"/>
</dbReference>
<accession>A0ABV0WBU2</accession>
<evidence type="ECO:0000313" key="1">
    <source>
        <dbReference type="EMBL" id="MEQ2266378.1"/>
    </source>
</evidence>
<comment type="caution">
    <text evidence="1">The sequence shown here is derived from an EMBL/GenBank/DDBJ whole genome shotgun (WGS) entry which is preliminary data.</text>
</comment>
<reference evidence="1 2" key="1">
    <citation type="submission" date="2021-06" db="EMBL/GenBank/DDBJ databases">
        <authorList>
            <person name="Palmer J.M."/>
        </authorList>
    </citation>
    <scope>NUCLEOTIDE SEQUENCE [LARGE SCALE GENOMIC DNA]</scope>
    <source>
        <strain evidence="1 2">XR_2019</strain>
        <tissue evidence="1">Muscle</tissue>
    </source>
</reference>